<evidence type="ECO:0000313" key="2">
    <source>
        <dbReference type="Proteomes" id="UP000265562"/>
    </source>
</evidence>
<gene>
    <name evidence="1" type="ORF">D4A81_02945</name>
</gene>
<dbReference type="RefSeq" id="WP_111525211.1">
    <property type="nucleotide sequence ID" value="NZ_CP032364.1"/>
</dbReference>
<name>A0A385Q319_9FIRM</name>
<organism evidence="1 2">
    <name type="scientific">Lachnoanaerobaculum umeaense</name>
    <dbReference type="NCBI Taxonomy" id="617123"/>
    <lineage>
        <taxon>Bacteria</taxon>
        <taxon>Bacillati</taxon>
        <taxon>Bacillota</taxon>
        <taxon>Clostridia</taxon>
        <taxon>Lachnospirales</taxon>
        <taxon>Lachnospiraceae</taxon>
        <taxon>Lachnoanaerobaculum</taxon>
    </lineage>
</organism>
<dbReference type="EMBL" id="CP032364">
    <property type="protein sequence ID" value="AYA98973.1"/>
    <property type="molecule type" value="Genomic_DNA"/>
</dbReference>
<dbReference type="AlphaFoldDB" id="A0A385Q319"/>
<sequence length="115" mass="13025">MRKIEIKSLVSVFKVSNIEKSIAWYKNWLGEPDVIPMDGVAEYQLSSNSWLQLSCEEKDSIETSSIVVGVEDINQTKKTLDECGIKTSEIIDYEVVLVFDVFDIDGNKITFAKEV</sequence>
<keyword evidence="2" id="KW-1185">Reference proteome</keyword>
<dbReference type="OrthoDB" id="2184229at2"/>
<dbReference type="KEGG" id="lua:D4A81_02945"/>
<proteinExistence type="predicted"/>
<protein>
    <submittedName>
        <fullName evidence="1">VOC family protein</fullName>
    </submittedName>
</protein>
<reference evidence="1 2" key="1">
    <citation type="submission" date="2018-09" db="EMBL/GenBank/DDBJ databases">
        <title>Genome sequencing of Lachnoanaerobaculum umeaense DSM 23576.</title>
        <authorList>
            <person name="Kook J.-K."/>
            <person name="Park S.-N."/>
            <person name="Lim Y.K."/>
        </authorList>
    </citation>
    <scope>NUCLEOTIDE SEQUENCE [LARGE SCALE GENOMIC DNA]</scope>
    <source>
        <strain evidence="2">DSM 23576 \ CCUG 58757</strain>
    </source>
</reference>
<dbReference type="InterPro" id="IPR029068">
    <property type="entry name" value="Glyas_Bleomycin-R_OHBP_Dase"/>
</dbReference>
<dbReference type="SUPFAM" id="SSF54593">
    <property type="entry name" value="Glyoxalase/Bleomycin resistance protein/Dihydroxybiphenyl dioxygenase"/>
    <property type="match status" value="1"/>
</dbReference>
<dbReference type="Proteomes" id="UP000265562">
    <property type="component" value="Chromosome"/>
</dbReference>
<dbReference type="Gene3D" id="3.10.180.10">
    <property type="entry name" value="2,3-Dihydroxybiphenyl 1,2-Dioxygenase, domain 1"/>
    <property type="match status" value="1"/>
</dbReference>
<evidence type="ECO:0000313" key="1">
    <source>
        <dbReference type="EMBL" id="AYA98973.1"/>
    </source>
</evidence>
<dbReference type="CDD" id="cd06587">
    <property type="entry name" value="VOC"/>
    <property type="match status" value="1"/>
</dbReference>
<accession>A0A385Q319</accession>